<organism evidence="1 2">
    <name type="scientific">Vibrio bivalvicida</name>
    <dbReference type="NCBI Taxonomy" id="1276888"/>
    <lineage>
        <taxon>Bacteria</taxon>
        <taxon>Pseudomonadati</taxon>
        <taxon>Pseudomonadota</taxon>
        <taxon>Gammaproteobacteria</taxon>
        <taxon>Vibrionales</taxon>
        <taxon>Vibrionaceae</taxon>
        <taxon>Vibrio</taxon>
        <taxon>Vibrio oreintalis group</taxon>
    </lineage>
</organism>
<proteinExistence type="predicted"/>
<name>A0A177Y094_9VIBR</name>
<evidence type="ECO:0000313" key="1">
    <source>
        <dbReference type="EMBL" id="OAJ94250.1"/>
    </source>
</evidence>
<accession>A0A177Y094</accession>
<dbReference type="RefSeq" id="WP_054962896.1">
    <property type="nucleotide sequence ID" value="NZ_LLEI02000029.1"/>
</dbReference>
<reference evidence="1 2" key="1">
    <citation type="journal article" date="2016" name="Syst. Appl. Microbiol.">
        <title>Vibrio bivalvicida sp. nov., a novel larval pathogen for bivalve molluscs reared in a hatchery.</title>
        <authorList>
            <person name="Dubert J."/>
            <person name="Romalde J.L."/>
            <person name="Prado S."/>
            <person name="Barja J.L."/>
        </authorList>
    </citation>
    <scope>NUCLEOTIDE SEQUENCE [LARGE SCALE GENOMIC DNA]</scope>
    <source>
        <strain evidence="1 2">605</strain>
    </source>
</reference>
<protein>
    <submittedName>
        <fullName evidence="1">Uncharacterized protein</fullName>
    </submittedName>
</protein>
<evidence type="ECO:0000313" key="2">
    <source>
        <dbReference type="Proteomes" id="UP000078406"/>
    </source>
</evidence>
<comment type="caution">
    <text evidence="1">The sequence shown here is derived from an EMBL/GenBank/DDBJ whole genome shotgun (WGS) entry which is preliminary data.</text>
</comment>
<dbReference type="Proteomes" id="UP000078406">
    <property type="component" value="Unassembled WGS sequence"/>
</dbReference>
<sequence length="327" mass="37726">MNKCTLDHHVIEYCQRDWGDDYSPIKLGQWLEPLINMTPCRDDLEGLEPGRYQFNCITQQGWHLEVLGKRLLKGEPKSYLEWHLKLIYHLGQAYFRMTFNAGTEVPINVNQHCYSAVGKVYDSSLGLDDWVIPFSAALILQDYNGALELCEMNDSFIDADIFTASSADKQFDKAMLRLLKGVLHPESDIEALLKDAAQKVFDSQAIGSTRKGVDHRVEEVQYRYLPLISLIHAMYSSDRETLYPEKLKEALEDHKTYWMRDEPQHDNAYASEQWIAMLITALASLAYHRWGLEPCVDTLYMPEWMVKGDISPEFKSKEEVFALAKTE</sequence>
<dbReference type="EMBL" id="LLEI02000029">
    <property type="protein sequence ID" value="OAJ94250.1"/>
    <property type="molecule type" value="Genomic_DNA"/>
</dbReference>
<dbReference type="Pfam" id="PF15575">
    <property type="entry name" value="Imm49"/>
    <property type="match status" value="1"/>
</dbReference>
<gene>
    <name evidence="1" type="ORF">APB76_10565</name>
</gene>
<dbReference type="AlphaFoldDB" id="A0A177Y094"/>
<dbReference type="InterPro" id="IPR029074">
    <property type="entry name" value="Imm49"/>
</dbReference>